<evidence type="ECO:0000313" key="2">
    <source>
        <dbReference type="EMBL" id="ANO50590.1"/>
    </source>
</evidence>
<dbReference type="RefSeq" id="WP_068613495.1">
    <property type="nucleotide sequence ID" value="NZ_CP016268.1"/>
</dbReference>
<proteinExistence type="predicted"/>
<evidence type="ECO:0000313" key="3">
    <source>
        <dbReference type="Proteomes" id="UP000092695"/>
    </source>
</evidence>
<feature type="signal peptide" evidence="1">
    <location>
        <begin position="1"/>
        <end position="43"/>
    </location>
</feature>
<keyword evidence="1" id="KW-0732">Signal</keyword>
<dbReference type="Proteomes" id="UP000092695">
    <property type="component" value="Chromosome"/>
</dbReference>
<organism evidence="2 3">
    <name type="scientific">Woeseia oceani</name>
    <dbReference type="NCBI Taxonomy" id="1548547"/>
    <lineage>
        <taxon>Bacteria</taxon>
        <taxon>Pseudomonadati</taxon>
        <taxon>Pseudomonadota</taxon>
        <taxon>Gammaproteobacteria</taxon>
        <taxon>Woeseiales</taxon>
        <taxon>Woeseiaceae</taxon>
        <taxon>Woeseia</taxon>
    </lineage>
</organism>
<dbReference type="KEGG" id="woc:BA177_04615"/>
<dbReference type="AlphaFoldDB" id="A0A193LDI3"/>
<keyword evidence="3" id="KW-1185">Reference proteome</keyword>
<accession>A0A193LDI3</accession>
<dbReference type="EMBL" id="CP016268">
    <property type="protein sequence ID" value="ANO50590.1"/>
    <property type="molecule type" value="Genomic_DNA"/>
</dbReference>
<gene>
    <name evidence="2" type="ORF">BA177_04615</name>
</gene>
<name>A0A193LDI3_9GAMM</name>
<reference evidence="2 3" key="1">
    <citation type="submission" date="2016-06" db="EMBL/GenBank/DDBJ databases">
        <title>Complete genome sequence of a deep-branching marine Gamma Proteobacterium Woeseia oceani type strain XK5.</title>
        <authorList>
            <person name="Mu D."/>
            <person name="Du Z."/>
        </authorList>
    </citation>
    <scope>NUCLEOTIDE SEQUENCE [LARGE SCALE GENOMIC DNA]</scope>
    <source>
        <strain evidence="2 3">XK5</strain>
    </source>
</reference>
<feature type="chain" id="PRO_5008260128" evidence="1">
    <location>
        <begin position="44"/>
        <end position="405"/>
    </location>
</feature>
<dbReference type="STRING" id="1548547.BA177_04615"/>
<protein>
    <submittedName>
        <fullName evidence="2">Uncharacterized protein</fullName>
    </submittedName>
</protein>
<evidence type="ECO:0000256" key="1">
    <source>
        <dbReference type="SAM" id="SignalP"/>
    </source>
</evidence>
<sequence length="405" mass="44227">MAKDTNNGSLAALMPRNRAGSRSVLAAVGCAALGLLFSSVSMAQENAAPPNGTIGFALTDLFWSVYQTPNAKEECPQGFNDGPREQYDILYPDPAKRTVVNTRLAREIETWHPTTEPEDFVFHSASGPYSYGLNLDGKVDENDYQHPNGEQGIDNQVYRAVGCIIGFRGPDGVEYIFQNKAITDAVYNRTMFELTGVDDLQNDDHVVMTIYRGMDKLLTDATGDKVIAGGSQRIDTRWGRRLIQQTTGKIVDGVLTTEPVAEMLIPWMNLGVPTFQLIRDMRVQFNLTPTGATGVIAGYADVDTYYKQLIRNDSTHHLSNGQISGVSLYKALRRFADAYPDQNTGENTAISTSLDAKLTQVYIVHPDGDEAKAALLQEVRNGSLSASATGAEVLKGERTSGSDSR</sequence>